<reference evidence="2 3" key="1">
    <citation type="submission" date="2019-02" db="EMBL/GenBank/DDBJ databases">
        <title>Deep-cultivation of Planctomycetes and their phenomic and genomic characterization uncovers novel biology.</title>
        <authorList>
            <person name="Wiegand S."/>
            <person name="Jogler M."/>
            <person name="Boedeker C."/>
            <person name="Pinto D."/>
            <person name="Vollmers J."/>
            <person name="Rivas-Marin E."/>
            <person name="Kohn T."/>
            <person name="Peeters S.H."/>
            <person name="Heuer A."/>
            <person name="Rast P."/>
            <person name="Oberbeckmann S."/>
            <person name="Bunk B."/>
            <person name="Jeske O."/>
            <person name="Meyerdierks A."/>
            <person name="Storesund J.E."/>
            <person name="Kallscheuer N."/>
            <person name="Luecker S."/>
            <person name="Lage O.M."/>
            <person name="Pohl T."/>
            <person name="Merkel B.J."/>
            <person name="Hornburger P."/>
            <person name="Mueller R.-W."/>
            <person name="Bruemmer F."/>
            <person name="Labrenz M."/>
            <person name="Spormann A.M."/>
            <person name="Op den Camp H."/>
            <person name="Overmann J."/>
            <person name="Amann R."/>
            <person name="Jetten M.S.M."/>
            <person name="Mascher T."/>
            <person name="Medema M.H."/>
            <person name="Devos D.P."/>
            <person name="Kaster A.-K."/>
            <person name="Ovreas L."/>
            <person name="Rohde M."/>
            <person name="Galperin M.Y."/>
            <person name="Jogler C."/>
        </authorList>
    </citation>
    <scope>NUCLEOTIDE SEQUENCE [LARGE SCALE GENOMIC DNA]</scope>
    <source>
        <strain evidence="2 3">ETA_A8</strain>
    </source>
</reference>
<evidence type="ECO:0000256" key="1">
    <source>
        <dbReference type="SAM" id="MobiDB-lite"/>
    </source>
</evidence>
<dbReference type="AlphaFoldDB" id="A0A517Y499"/>
<evidence type="ECO:0000313" key="2">
    <source>
        <dbReference type="EMBL" id="QDU25081.1"/>
    </source>
</evidence>
<feature type="region of interest" description="Disordered" evidence="1">
    <location>
        <begin position="96"/>
        <end position="115"/>
    </location>
</feature>
<dbReference type="OrthoDB" id="290212at2"/>
<dbReference type="EMBL" id="CP036274">
    <property type="protein sequence ID" value="QDU25081.1"/>
    <property type="molecule type" value="Genomic_DNA"/>
</dbReference>
<dbReference type="Proteomes" id="UP000315017">
    <property type="component" value="Chromosome"/>
</dbReference>
<sequence>MSKTPTADEVKLRAAYDNVRAVLLEGDFQDRLEKPLAFWVLPADRRLPLAFLPRPLNELLQSSFDELAAASGIGKKKMLSLVKLLGRALKTDPNALSAFPGERKSRPAAGAADNGQFNPDLVSELVWAQWREQVQVHGLAYEKVGRLCPALRDVPTVIWNTQLGFYLNYTLADIRALKTHGEKRVRVVLEVFHAVHNMLTTTHSLGGLAVRLQPKFVIDLENRLAAIRSHGTPPTRIQLEKNLIEPLLAQLELDCGDTVAAIARDRLGIGNEGVSVRVQARKLGVTRARVYQLLEECNRVMVVRWPEGRRQLDDFAAWLDEVYAPAECANLLASLRELLFPPKYDALSDHMLHALPETAAAD</sequence>
<accession>A0A517Y499</accession>
<organism evidence="2 3">
    <name type="scientific">Anatilimnocola aggregata</name>
    <dbReference type="NCBI Taxonomy" id="2528021"/>
    <lineage>
        <taxon>Bacteria</taxon>
        <taxon>Pseudomonadati</taxon>
        <taxon>Planctomycetota</taxon>
        <taxon>Planctomycetia</taxon>
        <taxon>Pirellulales</taxon>
        <taxon>Pirellulaceae</taxon>
        <taxon>Anatilimnocola</taxon>
    </lineage>
</organism>
<protein>
    <submittedName>
        <fullName evidence="2">Uncharacterized protein</fullName>
    </submittedName>
</protein>
<proteinExistence type="predicted"/>
<evidence type="ECO:0000313" key="3">
    <source>
        <dbReference type="Proteomes" id="UP000315017"/>
    </source>
</evidence>
<keyword evidence="3" id="KW-1185">Reference proteome</keyword>
<name>A0A517Y499_9BACT</name>
<dbReference type="KEGG" id="aagg:ETAA8_01420"/>
<gene>
    <name evidence="2" type="ORF">ETAA8_01420</name>
</gene>
<dbReference type="RefSeq" id="WP_145083402.1">
    <property type="nucleotide sequence ID" value="NZ_CP036274.1"/>
</dbReference>